<comment type="catalytic activity">
    <reaction evidence="7 8">
        <text>tRNA(Arg) + L-arginine + ATP = L-arginyl-tRNA(Arg) + AMP + diphosphate</text>
        <dbReference type="Rhea" id="RHEA:20301"/>
        <dbReference type="Rhea" id="RHEA-COMP:9658"/>
        <dbReference type="Rhea" id="RHEA-COMP:9673"/>
        <dbReference type="ChEBI" id="CHEBI:30616"/>
        <dbReference type="ChEBI" id="CHEBI:32682"/>
        <dbReference type="ChEBI" id="CHEBI:33019"/>
        <dbReference type="ChEBI" id="CHEBI:78442"/>
        <dbReference type="ChEBI" id="CHEBI:78513"/>
        <dbReference type="ChEBI" id="CHEBI:456215"/>
        <dbReference type="EC" id="6.1.1.19"/>
    </reaction>
</comment>
<sequence length="588" mass="66267">MKKLLDLIAQELVPAFEKAGYDASLARVSLSNRPDLCEYQCNGAMAAAKQYKKAPIMIANDVVANLSESTMFEEVTAVNPGFINMKVSGAFLADYLRKMQADRDLSVEKAKEPKKIVIDYGGANVAKPLHVGHLRSAIIGESLKRMGRFMGHEVIGDVHLGDWGLQMGLIITELQKRQPDLVYFQDDYTGEYPEEAPFTISDLEEIYPTASKKSKEDESYKEEALEATKQLQIGKPGYRALWNHIMKVSVTDLKKNYGKLDVSFDLWKGESDAQPYIPDMVQKMKDDGFAHEDQGAYVVDVKEETDTKEVPPCIIVKSDGASLYATTDLATIVERMKLYQPDQIQYVTDKRQEMHFIQVFRCARKTGLVKDDTRLSWLGFGTMNGKDGKPFKTRDGGVMRLENLISEINEEMYRKIMDNHEIDPEEAKETARIVGLAAIKYGDLSNQASKDYVFDIDRFTSFEGNTGPYILYTIVRIKSILNKYQAAGNDISSGQIGVPANASEKALMLEAGKFNSVMENAFEEMAPHKICSYIYDLANAFNRFYHETKILSEEDEQQKASWIRLLVLCRDVLESCIGVLGFDAPERM</sequence>
<dbReference type="Proteomes" id="UP000657421">
    <property type="component" value="Unassembled WGS sequence"/>
</dbReference>
<dbReference type="PRINTS" id="PR01038">
    <property type="entry name" value="TRNASYNTHARG"/>
</dbReference>
<evidence type="ECO:0000259" key="10">
    <source>
        <dbReference type="SMART" id="SM00836"/>
    </source>
</evidence>
<dbReference type="InterPro" id="IPR008909">
    <property type="entry name" value="DALR_anticod-bd"/>
</dbReference>
<dbReference type="PANTHER" id="PTHR11956:SF11">
    <property type="entry name" value="ARGININE--TRNA LIGASE, MITOCHONDRIAL-RELATED"/>
    <property type="match status" value="1"/>
</dbReference>
<comment type="subcellular location">
    <subcellularLocation>
        <location evidence="8">Cytoplasm</location>
    </subcellularLocation>
</comment>
<dbReference type="SMART" id="SM00836">
    <property type="entry name" value="DALR_1"/>
    <property type="match status" value="1"/>
</dbReference>
<dbReference type="GO" id="GO:0004814">
    <property type="term" value="F:arginine-tRNA ligase activity"/>
    <property type="evidence" value="ECO:0007669"/>
    <property type="project" value="UniProtKB-EC"/>
</dbReference>
<keyword evidence="4 8" id="KW-0067">ATP-binding</keyword>
<comment type="caution">
    <text evidence="12">The sequence shown here is derived from an EMBL/GenBank/DDBJ whole genome shotgun (WGS) entry which is preliminary data.</text>
</comment>
<keyword evidence="5 8" id="KW-0648">Protein biosynthesis</keyword>
<dbReference type="Pfam" id="PF05746">
    <property type="entry name" value="DALR_1"/>
    <property type="match status" value="1"/>
</dbReference>
<name>A0ABR7N6X2_9FIRM</name>
<evidence type="ECO:0000256" key="1">
    <source>
        <dbReference type="ARBA" id="ARBA00005594"/>
    </source>
</evidence>
<evidence type="ECO:0000256" key="8">
    <source>
        <dbReference type="HAMAP-Rule" id="MF_00123"/>
    </source>
</evidence>
<dbReference type="SUPFAM" id="SSF47323">
    <property type="entry name" value="Anticodon-binding domain of a subclass of class I aminoacyl-tRNA synthetases"/>
    <property type="match status" value="1"/>
</dbReference>
<evidence type="ECO:0000256" key="3">
    <source>
        <dbReference type="ARBA" id="ARBA00022741"/>
    </source>
</evidence>
<dbReference type="Gene3D" id="3.30.1360.70">
    <property type="entry name" value="Arginyl tRNA synthetase N-terminal domain"/>
    <property type="match status" value="1"/>
</dbReference>
<evidence type="ECO:0000256" key="7">
    <source>
        <dbReference type="ARBA" id="ARBA00049339"/>
    </source>
</evidence>
<dbReference type="PANTHER" id="PTHR11956">
    <property type="entry name" value="ARGINYL-TRNA SYNTHETASE"/>
    <property type="match status" value="1"/>
</dbReference>
<dbReference type="SUPFAM" id="SSF55190">
    <property type="entry name" value="Arginyl-tRNA synthetase (ArgRS), N-terminal 'additional' domain"/>
    <property type="match status" value="1"/>
</dbReference>
<dbReference type="HAMAP" id="MF_00123">
    <property type="entry name" value="Arg_tRNA_synth"/>
    <property type="match status" value="1"/>
</dbReference>
<gene>
    <name evidence="8 12" type="primary">argS</name>
    <name evidence="12" type="ORF">H8716_03440</name>
</gene>
<dbReference type="Gene3D" id="1.10.730.10">
    <property type="entry name" value="Isoleucyl-tRNA Synthetase, Domain 1"/>
    <property type="match status" value="1"/>
</dbReference>
<comment type="similarity">
    <text evidence="1 8 9">Belongs to the class-I aminoacyl-tRNA synthetase family.</text>
</comment>
<reference evidence="12 13" key="1">
    <citation type="submission" date="2020-08" db="EMBL/GenBank/DDBJ databases">
        <title>Genome public.</title>
        <authorList>
            <person name="Liu C."/>
            <person name="Sun Q."/>
        </authorList>
    </citation>
    <scope>NUCLEOTIDE SEQUENCE [LARGE SCALE GENOMIC DNA]</scope>
    <source>
        <strain evidence="12 13">NSJ-46</strain>
    </source>
</reference>
<evidence type="ECO:0000259" key="11">
    <source>
        <dbReference type="SMART" id="SM01016"/>
    </source>
</evidence>
<feature type="domain" description="Arginyl tRNA synthetase N-terminal" evidence="11">
    <location>
        <begin position="2"/>
        <end position="87"/>
    </location>
</feature>
<dbReference type="SMART" id="SM01016">
    <property type="entry name" value="Arg_tRNA_synt_N"/>
    <property type="match status" value="1"/>
</dbReference>
<comment type="subunit">
    <text evidence="8">Monomer.</text>
</comment>
<evidence type="ECO:0000256" key="9">
    <source>
        <dbReference type="RuleBase" id="RU363038"/>
    </source>
</evidence>
<keyword evidence="2 8" id="KW-0436">Ligase</keyword>
<dbReference type="SUPFAM" id="SSF52374">
    <property type="entry name" value="Nucleotidylyl transferase"/>
    <property type="match status" value="1"/>
</dbReference>
<dbReference type="InterPro" id="IPR036695">
    <property type="entry name" value="Arg-tRNA-synth_N_sf"/>
</dbReference>
<dbReference type="RefSeq" id="WP_249307108.1">
    <property type="nucleotide sequence ID" value="NZ_JACRSZ010000001.1"/>
</dbReference>
<dbReference type="Pfam" id="PF03485">
    <property type="entry name" value="Arg_tRNA_synt_N"/>
    <property type="match status" value="1"/>
</dbReference>
<dbReference type="EC" id="6.1.1.19" evidence="8"/>
<evidence type="ECO:0000313" key="12">
    <source>
        <dbReference type="EMBL" id="MBC8572147.1"/>
    </source>
</evidence>
<dbReference type="EMBL" id="JACRSZ010000001">
    <property type="protein sequence ID" value="MBC8572147.1"/>
    <property type="molecule type" value="Genomic_DNA"/>
</dbReference>
<dbReference type="InterPro" id="IPR005148">
    <property type="entry name" value="Arg-tRNA-synth_N"/>
</dbReference>
<evidence type="ECO:0000256" key="5">
    <source>
        <dbReference type="ARBA" id="ARBA00022917"/>
    </source>
</evidence>
<dbReference type="NCBIfam" id="TIGR00456">
    <property type="entry name" value="argS"/>
    <property type="match status" value="1"/>
</dbReference>
<dbReference type="InterPro" id="IPR001278">
    <property type="entry name" value="Arg-tRNA-ligase"/>
</dbReference>
<evidence type="ECO:0000256" key="4">
    <source>
        <dbReference type="ARBA" id="ARBA00022840"/>
    </source>
</evidence>
<evidence type="ECO:0000256" key="6">
    <source>
        <dbReference type="ARBA" id="ARBA00023146"/>
    </source>
</evidence>
<proteinExistence type="inferred from homology"/>
<keyword evidence="13" id="KW-1185">Reference proteome</keyword>
<evidence type="ECO:0000256" key="2">
    <source>
        <dbReference type="ARBA" id="ARBA00022598"/>
    </source>
</evidence>
<dbReference type="InterPro" id="IPR035684">
    <property type="entry name" value="ArgRS_core"/>
</dbReference>
<accession>A0ABR7N6X2</accession>
<feature type="short sequence motif" description="'HIGH' region" evidence="8">
    <location>
        <begin position="123"/>
        <end position="133"/>
    </location>
</feature>
<keyword evidence="8" id="KW-0963">Cytoplasm</keyword>
<keyword evidence="3 8" id="KW-0547">Nucleotide-binding</keyword>
<keyword evidence="6 8" id="KW-0030">Aminoacyl-tRNA synthetase</keyword>
<evidence type="ECO:0000313" key="13">
    <source>
        <dbReference type="Proteomes" id="UP000657421"/>
    </source>
</evidence>
<dbReference type="InterPro" id="IPR009080">
    <property type="entry name" value="tRNAsynth_Ia_anticodon-bd"/>
</dbReference>
<protein>
    <recommendedName>
        <fullName evidence="8">Arginine--tRNA ligase</fullName>
        <ecNumber evidence="8">6.1.1.19</ecNumber>
    </recommendedName>
    <alternativeName>
        <fullName evidence="8">Arginyl-tRNA synthetase</fullName>
        <shortName evidence="8">ArgRS</shortName>
    </alternativeName>
</protein>
<dbReference type="Pfam" id="PF00750">
    <property type="entry name" value="tRNA-synt_1d"/>
    <property type="match status" value="1"/>
</dbReference>
<feature type="domain" description="DALR anticodon binding" evidence="10">
    <location>
        <begin position="470"/>
        <end position="588"/>
    </location>
</feature>
<dbReference type="Gene3D" id="3.40.50.620">
    <property type="entry name" value="HUPs"/>
    <property type="match status" value="1"/>
</dbReference>
<dbReference type="InterPro" id="IPR014729">
    <property type="entry name" value="Rossmann-like_a/b/a_fold"/>
</dbReference>
<organism evidence="12 13">
    <name type="scientific">Jingyaoa shaoxingensis</name>
    <dbReference type="NCBI Taxonomy" id="2763671"/>
    <lineage>
        <taxon>Bacteria</taxon>
        <taxon>Bacillati</taxon>
        <taxon>Bacillota</taxon>
        <taxon>Clostridia</taxon>
        <taxon>Lachnospirales</taxon>
        <taxon>Lachnospiraceae</taxon>
        <taxon>Jingyaoa</taxon>
    </lineage>
</organism>